<reference evidence="9 10" key="1">
    <citation type="submission" date="2024-03" db="EMBL/GenBank/DDBJ databases">
        <title>Community enrichment and isolation of bacterial strains for fucoidan degradation.</title>
        <authorList>
            <person name="Sichert A."/>
        </authorList>
    </citation>
    <scope>NUCLEOTIDE SEQUENCE [LARGE SCALE GENOMIC DNA]</scope>
    <source>
        <strain evidence="9 10">AS62</strain>
    </source>
</reference>
<sequence length="134" mass="15085">MAQSGKTKHNFPHMMRKRAEFLSARNGVRATASALRCETHIADESRDHPRIGFTVTKKNGNAVKRNRIKRRMRGAIQSIKNLKMRNGNDYVLIAKPNALTVPFVTLQSDIADLIRKSHKRLDTTPAAQNAKPDV</sequence>
<keyword evidence="4 7" id="KW-0255">Endonuclease</keyword>
<accession>A0ABU9T9X3</accession>
<evidence type="ECO:0000313" key="9">
    <source>
        <dbReference type="EMBL" id="MEM5502920.1"/>
    </source>
</evidence>
<dbReference type="GO" id="GO:0004526">
    <property type="term" value="F:ribonuclease P activity"/>
    <property type="evidence" value="ECO:0007669"/>
    <property type="project" value="UniProtKB-EC"/>
</dbReference>
<dbReference type="Pfam" id="PF00825">
    <property type="entry name" value="Ribonuclease_P"/>
    <property type="match status" value="1"/>
</dbReference>
<evidence type="ECO:0000256" key="3">
    <source>
        <dbReference type="ARBA" id="ARBA00022722"/>
    </source>
</evidence>
<dbReference type="EMBL" id="JBBMQO010000008">
    <property type="protein sequence ID" value="MEM5502920.1"/>
    <property type="molecule type" value="Genomic_DNA"/>
</dbReference>
<keyword evidence="5 7" id="KW-0378">Hydrolase</keyword>
<protein>
    <recommendedName>
        <fullName evidence="7 8">Ribonuclease P protein component</fullName>
        <shortName evidence="7">RNase P protein</shortName>
        <shortName evidence="7">RNaseP protein</shortName>
        <ecNumber evidence="7 8">3.1.26.5</ecNumber>
    </recommendedName>
    <alternativeName>
        <fullName evidence="7">Protein C5</fullName>
    </alternativeName>
</protein>
<name>A0ABU9T9X3_9HYPH</name>
<comment type="catalytic activity">
    <reaction evidence="7">
        <text>Endonucleolytic cleavage of RNA, removing 5'-extranucleotides from tRNA precursor.</text>
        <dbReference type="EC" id="3.1.26.5"/>
    </reaction>
</comment>
<dbReference type="PROSITE" id="PS00648">
    <property type="entry name" value="RIBONUCLEASE_P"/>
    <property type="match status" value="1"/>
</dbReference>
<evidence type="ECO:0000256" key="2">
    <source>
        <dbReference type="ARBA" id="ARBA00022694"/>
    </source>
</evidence>
<dbReference type="InterPro" id="IPR020568">
    <property type="entry name" value="Ribosomal_Su5_D2-typ_SF"/>
</dbReference>
<comment type="similarity">
    <text evidence="7">Belongs to the RnpA family.</text>
</comment>
<comment type="function">
    <text evidence="1 7">RNaseP catalyzes the removal of the 5'-leader sequence from pre-tRNA to produce the mature 5'-terminus. It can also cleave other RNA substrates such as 4.5S RNA. The protein component plays an auxiliary but essential role in vivo by binding to the 5'-leader sequence and broadening the substrate specificity of the ribozyme.</text>
</comment>
<evidence type="ECO:0000256" key="8">
    <source>
        <dbReference type="NCBIfam" id="TIGR00188"/>
    </source>
</evidence>
<evidence type="ECO:0000256" key="1">
    <source>
        <dbReference type="ARBA" id="ARBA00002663"/>
    </source>
</evidence>
<keyword evidence="10" id="KW-1185">Reference proteome</keyword>
<dbReference type="PANTHER" id="PTHR33992">
    <property type="entry name" value="RIBONUCLEASE P PROTEIN COMPONENT"/>
    <property type="match status" value="1"/>
</dbReference>
<evidence type="ECO:0000313" key="10">
    <source>
        <dbReference type="Proteomes" id="UP001477870"/>
    </source>
</evidence>
<keyword evidence="3 7" id="KW-0540">Nuclease</keyword>
<evidence type="ECO:0000256" key="7">
    <source>
        <dbReference type="HAMAP-Rule" id="MF_00227"/>
    </source>
</evidence>
<comment type="subunit">
    <text evidence="7">Consists of a catalytic RNA component (M1 or rnpB) and a protein subunit.</text>
</comment>
<proteinExistence type="inferred from homology"/>
<dbReference type="NCBIfam" id="TIGR00188">
    <property type="entry name" value="rnpA"/>
    <property type="match status" value="1"/>
</dbReference>
<comment type="caution">
    <text evidence="9">The sequence shown here is derived from an EMBL/GenBank/DDBJ whole genome shotgun (WGS) entry which is preliminary data.</text>
</comment>
<dbReference type="InterPro" id="IPR020539">
    <property type="entry name" value="RNase_P_CS"/>
</dbReference>
<dbReference type="Proteomes" id="UP001477870">
    <property type="component" value="Unassembled WGS sequence"/>
</dbReference>
<evidence type="ECO:0000256" key="6">
    <source>
        <dbReference type="ARBA" id="ARBA00022884"/>
    </source>
</evidence>
<dbReference type="EC" id="3.1.26.5" evidence="7 8"/>
<dbReference type="InterPro" id="IPR000100">
    <property type="entry name" value="RNase_P"/>
</dbReference>
<dbReference type="HAMAP" id="MF_00227">
    <property type="entry name" value="RNase_P"/>
    <property type="match status" value="1"/>
</dbReference>
<gene>
    <name evidence="7 9" type="primary">rnpA</name>
    <name evidence="9" type="ORF">WNY59_15110</name>
</gene>
<dbReference type="InterPro" id="IPR014721">
    <property type="entry name" value="Ribsml_uS5_D2-typ_fold_subgr"/>
</dbReference>
<dbReference type="Gene3D" id="3.30.230.10">
    <property type="match status" value="1"/>
</dbReference>
<keyword evidence="6 7" id="KW-0694">RNA-binding</keyword>
<dbReference type="SUPFAM" id="SSF54211">
    <property type="entry name" value="Ribosomal protein S5 domain 2-like"/>
    <property type="match status" value="1"/>
</dbReference>
<dbReference type="RefSeq" id="WP_083923157.1">
    <property type="nucleotide sequence ID" value="NZ_JBBMQO010000008.1"/>
</dbReference>
<evidence type="ECO:0000256" key="4">
    <source>
        <dbReference type="ARBA" id="ARBA00022759"/>
    </source>
</evidence>
<evidence type="ECO:0000256" key="5">
    <source>
        <dbReference type="ARBA" id="ARBA00022801"/>
    </source>
</evidence>
<keyword evidence="2 7" id="KW-0819">tRNA processing</keyword>
<dbReference type="PANTHER" id="PTHR33992:SF1">
    <property type="entry name" value="RIBONUCLEASE P PROTEIN COMPONENT"/>
    <property type="match status" value="1"/>
</dbReference>
<organism evidence="9 10">
    <name type="scientific">Ahrensia kielensis</name>
    <dbReference type="NCBI Taxonomy" id="76980"/>
    <lineage>
        <taxon>Bacteria</taxon>
        <taxon>Pseudomonadati</taxon>
        <taxon>Pseudomonadota</taxon>
        <taxon>Alphaproteobacteria</taxon>
        <taxon>Hyphomicrobiales</taxon>
        <taxon>Ahrensiaceae</taxon>
        <taxon>Ahrensia</taxon>
    </lineage>
</organism>